<reference evidence="2" key="1">
    <citation type="submission" date="2018-05" db="EMBL/GenBank/DDBJ databases">
        <authorList>
            <person name="Lanie J.A."/>
            <person name="Ng W.-L."/>
            <person name="Kazmierczak K.M."/>
            <person name="Andrzejewski T.M."/>
            <person name="Davidsen T.M."/>
            <person name="Wayne K.J."/>
            <person name="Tettelin H."/>
            <person name="Glass J.I."/>
            <person name="Rusch D."/>
            <person name="Podicherti R."/>
            <person name="Tsui H.-C.T."/>
            <person name="Winkler M.E."/>
        </authorList>
    </citation>
    <scope>NUCLEOTIDE SEQUENCE</scope>
</reference>
<proteinExistence type="predicted"/>
<dbReference type="EMBL" id="UINC01007994">
    <property type="protein sequence ID" value="SVA36002.1"/>
    <property type="molecule type" value="Genomic_DNA"/>
</dbReference>
<dbReference type="Gene3D" id="3.40.50.720">
    <property type="entry name" value="NAD(P)-binding Rossmann-like Domain"/>
    <property type="match status" value="1"/>
</dbReference>
<accession>A0A381V6J5</accession>
<dbReference type="InterPro" id="IPR051207">
    <property type="entry name" value="ComplexI_NDUFA9_subunit"/>
</dbReference>
<evidence type="ECO:0000313" key="2">
    <source>
        <dbReference type="EMBL" id="SVA36002.1"/>
    </source>
</evidence>
<dbReference type="Pfam" id="PF13460">
    <property type="entry name" value="NAD_binding_10"/>
    <property type="match status" value="1"/>
</dbReference>
<gene>
    <name evidence="2" type="ORF">METZ01_LOCUS88856</name>
</gene>
<dbReference type="InterPro" id="IPR016040">
    <property type="entry name" value="NAD(P)-bd_dom"/>
</dbReference>
<evidence type="ECO:0000259" key="1">
    <source>
        <dbReference type="Pfam" id="PF13460"/>
    </source>
</evidence>
<feature type="domain" description="NAD(P)-binding" evidence="1">
    <location>
        <begin position="13"/>
        <end position="154"/>
    </location>
</feature>
<dbReference type="SUPFAM" id="SSF51735">
    <property type="entry name" value="NAD(P)-binding Rossmann-fold domains"/>
    <property type="match status" value="1"/>
</dbReference>
<dbReference type="AlphaFoldDB" id="A0A381V6J5"/>
<sequence>MRNQSTIQIAITGANGFVSKSLRNLLFKNKINVLGISRKNFQKHPSEMKIQSTNFLEQKLQNKLRNYDALVHLIGIGRQSSKSTFEEIHVNLTKNIIKACKKAGVKKIIYISGLGVSKNNESSYFVSKYKAEQEIINSGLDYTIFRASYIIGKKDYLTKFLSKQMENDVIIIPGSGKYLIQPIFVDDVTKIILEAIVEKKFSNKIVDLVGPQKISFEDFVKLFAKNTKTKIQKISLENAYHEAKHNPRSVYGLETLNILVGSYTSDAKRLEKLSDVKLTKISKML</sequence>
<dbReference type="InterPro" id="IPR036291">
    <property type="entry name" value="NAD(P)-bd_dom_sf"/>
</dbReference>
<dbReference type="PANTHER" id="PTHR12126">
    <property type="entry name" value="NADH-UBIQUINONE OXIDOREDUCTASE 39 KDA SUBUNIT-RELATED"/>
    <property type="match status" value="1"/>
</dbReference>
<name>A0A381V6J5_9ZZZZ</name>
<dbReference type="GO" id="GO:0044877">
    <property type="term" value="F:protein-containing complex binding"/>
    <property type="evidence" value="ECO:0007669"/>
    <property type="project" value="TreeGrafter"/>
</dbReference>
<dbReference type="PANTHER" id="PTHR12126:SF11">
    <property type="entry name" value="NADH DEHYDROGENASE [UBIQUINONE] 1 ALPHA SUBCOMPLEX SUBUNIT 9, MITOCHONDRIAL"/>
    <property type="match status" value="1"/>
</dbReference>
<protein>
    <recommendedName>
        <fullName evidence="1">NAD(P)-binding domain-containing protein</fullName>
    </recommendedName>
</protein>
<organism evidence="2">
    <name type="scientific">marine metagenome</name>
    <dbReference type="NCBI Taxonomy" id="408172"/>
    <lineage>
        <taxon>unclassified sequences</taxon>
        <taxon>metagenomes</taxon>
        <taxon>ecological metagenomes</taxon>
    </lineage>
</organism>